<organism evidence="1 2">
    <name type="scientific">Madurella fahalii</name>
    <dbReference type="NCBI Taxonomy" id="1157608"/>
    <lineage>
        <taxon>Eukaryota</taxon>
        <taxon>Fungi</taxon>
        <taxon>Dikarya</taxon>
        <taxon>Ascomycota</taxon>
        <taxon>Pezizomycotina</taxon>
        <taxon>Sordariomycetes</taxon>
        <taxon>Sordariomycetidae</taxon>
        <taxon>Sordariales</taxon>
        <taxon>Sordariales incertae sedis</taxon>
        <taxon>Madurella</taxon>
    </lineage>
</organism>
<sequence>MLRHLRHWLRRRRQHRVSPDSLPSYKSIEKIPIPDRIDTSVYDNDLLDAVAKVTRVRRVANALDEGAARIACAIGMCAASAPATRAAAVATISANSIAKLALAYVDDAITQANPPRASAIHRGPAAVAAKARALHSAAPGLGYQAVLTGISAAAEAMEDIVIAAPAVTNRPAVILACAKRIVNVAYAVGSGIAAAGDTYKKSPETAFALGAATTAVAIFTGRTCYIDLDA</sequence>
<accession>A0ABQ0GPH2</accession>
<evidence type="ECO:0000313" key="1">
    <source>
        <dbReference type="EMBL" id="GAB1319640.1"/>
    </source>
</evidence>
<name>A0ABQ0GPH2_9PEZI</name>
<protein>
    <submittedName>
        <fullName evidence="1">Uncharacterized protein</fullName>
    </submittedName>
</protein>
<dbReference type="GeneID" id="98180592"/>
<comment type="caution">
    <text evidence="1">The sequence shown here is derived from an EMBL/GenBank/DDBJ whole genome shotgun (WGS) entry which is preliminary data.</text>
</comment>
<gene>
    <name evidence="1" type="ORF">MFIFM68171_09850</name>
</gene>
<dbReference type="RefSeq" id="XP_070921370.1">
    <property type="nucleotide sequence ID" value="XM_071065269.1"/>
</dbReference>
<dbReference type="Proteomes" id="UP001628179">
    <property type="component" value="Unassembled WGS sequence"/>
</dbReference>
<dbReference type="EMBL" id="BAAFSV010000005">
    <property type="protein sequence ID" value="GAB1319640.1"/>
    <property type="molecule type" value="Genomic_DNA"/>
</dbReference>
<evidence type="ECO:0000313" key="2">
    <source>
        <dbReference type="Proteomes" id="UP001628179"/>
    </source>
</evidence>
<reference evidence="1 2" key="1">
    <citation type="submission" date="2024-09" db="EMBL/GenBank/DDBJ databases">
        <title>Itraconazole resistance in Madurella fahalii resulting from another homologue of gene encoding cytochrome P450 14-alpha sterol demethylase (CYP51).</title>
        <authorList>
            <person name="Yoshioka I."/>
            <person name="Fahal A.H."/>
            <person name="Kaneko S."/>
            <person name="Yaguchi T."/>
        </authorList>
    </citation>
    <scope>NUCLEOTIDE SEQUENCE [LARGE SCALE GENOMIC DNA]</scope>
    <source>
        <strain evidence="1 2">IFM 68171</strain>
    </source>
</reference>
<proteinExistence type="predicted"/>
<keyword evidence="2" id="KW-1185">Reference proteome</keyword>